<feature type="binding site" evidence="10">
    <location>
        <position position="43"/>
    </location>
    <ligand>
        <name>Mg(2+)</name>
        <dbReference type="ChEBI" id="CHEBI:18420"/>
    </ligand>
</feature>
<feature type="binding site" evidence="10">
    <location>
        <position position="287"/>
    </location>
    <ligand>
        <name>Mg(2+)</name>
        <dbReference type="ChEBI" id="CHEBI:18420"/>
    </ligand>
</feature>
<comment type="catalytic activity">
    <reaction evidence="1 10">
        <text>3-methyl-2-oxobutanoate + acetyl-CoA + H2O = (2S)-2-isopropylmalate + CoA + H(+)</text>
        <dbReference type="Rhea" id="RHEA:21524"/>
        <dbReference type="ChEBI" id="CHEBI:1178"/>
        <dbReference type="ChEBI" id="CHEBI:11851"/>
        <dbReference type="ChEBI" id="CHEBI:15377"/>
        <dbReference type="ChEBI" id="CHEBI:15378"/>
        <dbReference type="ChEBI" id="CHEBI:57287"/>
        <dbReference type="ChEBI" id="CHEBI:57288"/>
        <dbReference type="EC" id="2.3.3.13"/>
    </reaction>
</comment>
<evidence type="ECO:0000256" key="6">
    <source>
        <dbReference type="ARBA" id="ARBA00022605"/>
    </source>
</evidence>
<protein>
    <recommendedName>
        <fullName evidence="4 10">2-isopropylmalate synthase</fullName>
        <ecNumber evidence="4 10">2.3.3.13</ecNumber>
    </recommendedName>
    <alternativeName>
        <fullName evidence="10">Alpha-IPM synthase</fullName>
    </alternativeName>
    <alternativeName>
        <fullName evidence="10">Alpha-isopropylmalate synthase</fullName>
    </alternativeName>
</protein>
<dbReference type="InterPro" id="IPR039371">
    <property type="entry name" value="LeuA_N_DRE-TIM"/>
</dbReference>
<dbReference type="PROSITE" id="PS00815">
    <property type="entry name" value="AIPM_HOMOCIT_SYNTH_1"/>
    <property type="match status" value="1"/>
</dbReference>
<dbReference type="HAMAP" id="MF_00572">
    <property type="entry name" value="LeuA_type2"/>
    <property type="match status" value="1"/>
</dbReference>
<comment type="caution">
    <text evidence="12">The sequence shown here is derived from an EMBL/GenBank/DDBJ whole genome shotgun (WGS) entry which is preliminary data.</text>
</comment>
<keyword evidence="5 10" id="KW-0432">Leucine biosynthesis</keyword>
<dbReference type="Pfam" id="PF22615">
    <property type="entry name" value="IPMS_D2"/>
    <property type="match status" value="1"/>
</dbReference>
<keyword evidence="10" id="KW-0963">Cytoplasm</keyword>
<reference evidence="12" key="1">
    <citation type="journal article" date="2014" name="Int. J. Syst. Evol. Microbiol.">
        <title>Complete genome sequence of Corynebacterium casei LMG S-19264T (=DSM 44701T), isolated from a smear-ripened cheese.</title>
        <authorList>
            <consortium name="US DOE Joint Genome Institute (JGI-PGF)"/>
            <person name="Walter F."/>
            <person name="Albersmeier A."/>
            <person name="Kalinowski J."/>
            <person name="Ruckert C."/>
        </authorList>
    </citation>
    <scope>NUCLEOTIDE SEQUENCE</scope>
    <source>
        <strain evidence="12">KCTC 12870</strain>
    </source>
</reference>
<comment type="subcellular location">
    <subcellularLocation>
        <location evidence="10">Cytoplasm</location>
    </subcellularLocation>
</comment>
<comment type="cofactor">
    <cofactor evidence="10">
        <name>Mg(2+)</name>
        <dbReference type="ChEBI" id="CHEBI:18420"/>
    </cofactor>
</comment>
<dbReference type="GO" id="GO:0005737">
    <property type="term" value="C:cytoplasm"/>
    <property type="evidence" value="ECO:0007669"/>
    <property type="project" value="UniProtKB-SubCell"/>
</dbReference>
<dbReference type="Pfam" id="PF00682">
    <property type="entry name" value="HMGL-like"/>
    <property type="match status" value="1"/>
</dbReference>
<evidence type="ECO:0000256" key="2">
    <source>
        <dbReference type="ARBA" id="ARBA00004689"/>
    </source>
</evidence>
<evidence type="ECO:0000256" key="7">
    <source>
        <dbReference type="ARBA" id="ARBA00022679"/>
    </source>
</evidence>
<keyword evidence="6 10" id="KW-0028">Amino-acid biosynthesis</keyword>
<dbReference type="GO" id="GO:0003985">
    <property type="term" value="F:acetyl-CoA C-acetyltransferase activity"/>
    <property type="evidence" value="ECO:0007669"/>
    <property type="project" value="UniProtKB-UniRule"/>
</dbReference>
<accession>A0A8J3DF33</accession>
<feature type="binding site" evidence="10">
    <location>
        <position position="251"/>
    </location>
    <ligand>
        <name>Mg(2+)</name>
        <dbReference type="ChEBI" id="CHEBI:18420"/>
    </ligand>
</feature>
<reference evidence="12" key="2">
    <citation type="submission" date="2020-09" db="EMBL/GenBank/DDBJ databases">
        <authorList>
            <person name="Sun Q."/>
            <person name="Kim S."/>
        </authorList>
    </citation>
    <scope>NUCLEOTIDE SEQUENCE</scope>
    <source>
        <strain evidence="12">KCTC 12870</strain>
    </source>
</reference>
<dbReference type="Pfam" id="PF08502">
    <property type="entry name" value="LeuA_dimer"/>
    <property type="match status" value="1"/>
</dbReference>
<dbReference type="Gene3D" id="3.20.20.70">
    <property type="entry name" value="Aldolase class I"/>
    <property type="match status" value="1"/>
</dbReference>
<evidence type="ECO:0000256" key="8">
    <source>
        <dbReference type="ARBA" id="ARBA00022723"/>
    </source>
</evidence>
<dbReference type="PANTHER" id="PTHR46911">
    <property type="match status" value="1"/>
</dbReference>
<dbReference type="PROSITE" id="PS00816">
    <property type="entry name" value="AIPM_HOMOCIT_SYNTH_2"/>
    <property type="match status" value="1"/>
</dbReference>
<keyword evidence="7 10" id="KW-0808">Transferase</keyword>
<dbReference type="InterPro" id="IPR054692">
    <property type="entry name" value="LeuA-like_post-cat"/>
</dbReference>
<gene>
    <name evidence="10 12" type="primary">leuA</name>
    <name evidence="12" type="ORF">GCM10007047_33800</name>
</gene>
<dbReference type="PANTHER" id="PTHR46911:SF1">
    <property type="entry name" value="2-ISOPROPYLMALATE SYNTHASE"/>
    <property type="match status" value="1"/>
</dbReference>
<dbReference type="RefSeq" id="WP_189517510.1">
    <property type="nucleotide sequence ID" value="NZ_BMXG01000036.1"/>
</dbReference>
<name>A0A8J3DF33_9BACT</name>
<keyword evidence="8 10" id="KW-0479">Metal-binding</keyword>
<dbReference type="UniPathway" id="UPA00048">
    <property type="reaction ID" value="UER00070"/>
</dbReference>
<comment type="pathway">
    <text evidence="2 10">Amino-acid biosynthesis; L-leucine biosynthesis; L-leucine from 3-methyl-2-oxobutanoate: step 1/4.</text>
</comment>
<feature type="domain" description="Pyruvate carboxyltransferase" evidence="11">
    <location>
        <begin position="34"/>
        <end position="312"/>
    </location>
</feature>
<dbReference type="InterPro" id="IPR002034">
    <property type="entry name" value="AIPM/Hcit_synth_CS"/>
</dbReference>
<dbReference type="InterPro" id="IPR013785">
    <property type="entry name" value="Aldolase_TIM"/>
</dbReference>
<dbReference type="InterPro" id="IPR000891">
    <property type="entry name" value="PYR_CT"/>
</dbReference>
<comment type="function">
    <text evidence="10">Catalyzes the condensation of the acetyl group of acetyl-CoA with 3-methyl-2-oxobutanoate (2-ketoisovalerate) to form 3-carboxy-3-hydroxy-4-methylpentanoate (2-isopropylmalate).</text>
</comment>
<dbReference type="GO" id="GO:0000287">
    <property type="term" value="F:magnesium ion binding"/>
    <property type="evidence" value="ECO:0007669"/>
    <property type="project" value="UniProtKB-UniRule"/>
</dbReference>
<evidence type="ECO:0000256" key="9">
    <source>
        <dbReference type="ARBA" id="ARBA00023304"/>
    </source>
</evidence>
<evidence type="ECO:0000256" key="1">
    <source>
        <dbReference type="ARBA" id="ARBA00000064"/>
    </source>
</evidence>
<comment type="similarity">
    <text evidence="3 10">Belongs to the alpha-IPM synthase/homocitrate synthase family. LeuA type 2 subfamily.</text>
</comment>
<dbReference type="SUPFAM" id="SSF89000">
    <property type="entry name" value="post-HMGL domain-like"/>
    <property type="match status" value="1"/>
</dbReference>
<evidence type="ECO:0000313" key="12">
    <source>
        <dbReference type="EMBL" id="GHC13692.1"/>
    </source>
</evidence>
<organism evidence="12 13">
    <name type="scientific">Cerasicoccus arenae</name>
    <dbReference type="NCBI Taxonomy" id="424488"/>
    <lineage>
        <taxon>Bacteria</taxon>
        <taxon>Pseudomonadati</taxon>
        <taxon>Verrucomicrobiota</taxon>
        <taxon>Opitutia</taxon>
        <taxon>Puniceicoccales</taxon>
        <taxon>Cerasicoccaceae</taxon>
        <taxon>Cerasicoccus</taxon>
    </lineage>
</organism>
<evidence type="ECO:0000256" key="5">
    <source>
        <dbReference type="ARBA" id="ARBA00022430"/>
    </source>
</evidence>
<evidence type="ECO:0000256" key="4">
    <source>
        <dbReference type="ARBA" id="ARBA00012973"/>
    </source>
</evidence>
<dbReference type="SMART" id="SM00917">
    <property type="entry name" value="LeuA_dimer"/>
    <property type="match status" value="1"/>
</dbReference>
<dbReference type="SUPFAM" id="SSF51569">
    <property type="entry name" value="Aldolase"/>
    <property type="match status" value="1"/>
</dbReference>
<dbReference type="InterPro" id="IPR005668">
    <property type="entry name" value="IPM_Synthase"/>
</dbReference>
<evidence type="ECO:0000256" key="3">
    <source>
        <dbReference type="ARBA" id="ARBA00009767"/>
    </source>
</evidence>
<dbReference type="EMBL" id="BMXG01000036">
    <property type="protein sequence ID" value="GHC13692.1"/>
    <property type="molecule type" value="Genomic_DNA"/>
</dbReference>
<dbReference type="InterPro" id="IPR036230">
    <property type="entry name" value="LeuA_allosteric_dom_sf"/>
</dbReference>
<comment type="subunit">
    <text evidence="10">Homodimer.</text>
</comment>
<evidence type="ECO:0000256" key="10">
    <source>
        <dbReference type="HAMAP-Rule" id="MF_00572"/>
    </source>
</evidence>
<keyword evidence="9 10" id="KW-0100">Branched-chain amino acid biosynthesis</keyword>
<dbReference type="NCBIfam" id="TIGR00970">
    <property type="entry name" value="leuA_yeast"/>
    <property type="match status" value="1"/>
</dbReference>
<keyword evidence="13" id="KW-1185">Reference proteome</keyword>
<evidence type="ECO:0000259" key="11">
    <source>
        <dbReference type="PROSITE" id="PS50991"/>
    </source>
</evidence>
<dbReference type="GO" id="GO:0003852">
    <property type="term" value="F:2-isopropylmalate synthase activity"/>
    <property type="evidence" value="ECO:0007669"/>
    <property type="project" value="UniProtKB-UniRule"/>
</dbReference>
<dbReference type="Proteomes" id="UP000642829">
    <property type="component" value="Unassembled WGS sequence"/>
</dbReference>
<dbReference type="InterPro" id="IPR013709">
    <property type="entry name" value="2-isopropylmalate_synth_dimer"/>
</dbReference>
<dbReference type="AlphaFoldDB" id="A0A8J3DF33"/>
<dbReference type="CDD" id="cd07942">
    <property type="entry name" value="DRE_TIM_LeuA"/>
    <property type="match status" value="1"/>
</dbReference>
<proteinExistence type="inferred from homology"/>
<sequence>MKPASLRKYRPFHEKFDIRLPDRQWPDRHIERAPIWCSVDLRDGNQALAIPMNVEEKLEYFQLLCDIGFKQIEIGFPSASDTEFRFFRRLVDEKLIPADVTVQCLVQAREHLIQRTFEALEGVPRSIVHLYNSTSPLQRKVTFGNASKEKIKAIAVDGAKLVRKLADQVTDGEILFQYSPESFSDTELDYAYDICKSVTEIWGPTKESPIILNLPATVEWATPNIHADMIEWCCRQLKKDGLRDKVQVSLHTHNDRGTGTAATELAILAGADRVEGTLFGNGERTGNLDLVNVALNLNSHGIATGLDFSNLDEIRMTYQRLTRMAVHERHPYAGELVFTAFSGSHQDAIKKGMDLIDSDSVEWAVPYLTIDPQDIGRNYEAIIRINSQSGKGGVAYVLDREHGLDLPKSMHPEVGGIVSRQADELGRELTIEEIRESFFNEFVNRNAPLSLLDHDECHVENANAEGILVHQRAKRGNEYGWTFSLSHAGEKSVVEGYGNGPINALAHALEKRGLKDFKVTDYRSHAITDGSAADAAAYVQIVREGDNRSVWGCGLDPSIELAGLKALVSAYNRLHH</sequence>
<keyword evidence="10" id="KW-0460">Magnesium</keyword>
<feature type="binding site" evidence="10">
    <location>
        <position position="253"/>
    </location>
    <ligand>
        <name>Mg(2+)</name>
        <dbReference type="ChEBI" id="CHEBI:18420"/>
    </ligand>
</feature>
<dbReference type="SUPFAM" id="SSF110921">
    <property type="entry name" value="2-isopropylmalate synthase LeuA, allosteric (dimerisation) domain"/>
    <property type="match status" value="1"/>
</dbReference>
<dbReference type="Gene3D" id="3.30.160.270">
    <property type="match status" value="1"/>
</dbReference>
<dbReference type="GO" id="GO:0009098">
    <property type="term" value="P:L-leucine biosynthetic process"/>
    <property type="evidence" value="ECO:0007669"/>
    <property type="project" value="UniProtKB-UniRule"/>
</dbReference>
<feature type="region of interest" description="Regulatory domain" evidence="10">
    <location>
        <begin position="445"/>
        <end position="576"/>
    </location>
</feature>
<dbReference type="EC" id="2.3.3.13" evidence="4 10"/>
<dbReference type="PROSITE" id="PS50991">
    <property type="entry name" value="PYR_CT"/>
    <property type="match status" value="1"/>
</dbReference>
<dbReference type="NCBIfam" id="NF002991">
    <property type="entry name" value="PRK03739.1"/>
    <property type="match status" value="1"/>
</dbReference>
<evidence type="ECO:0000313" key="13">
    <source>
        <dbReference type="Proteomes" id="UP000642829"/>
    </source>
</evidence>